<sequence length="68" mass="7476">MATPASRGVVGSREWISAGGPRGGDLVEEHGDGMRTRLAGRWWSSSGVYEIRRAAHRFKHQMGAQWAP</sequence>
<dbReference type="AlphaFoldDB" id="M8C3X2"/>
<name>M8C3X2_AEGTA</name>
<protein>
    <submittedName>
        <fullName evidence="1">Uncharacterized protein</fullName>
    </submittedName>
</protein>
<proteinExistence type="predicted"/>
<evidence type="ECO:0000313" key="1">
    <source>
        <dbReference type="EnsemblPlants" id="EMT32005"/>
    </source>
</evidence>
<accession>M8C3X2</accession>
<organism evidence="1">
    <name type="scientific">Aegilops tauschii</name>
    <name type="common">Tausch's goatgrass</name>
    <name type="synonym">Aegilops squarrosa</name>
    <dbReference type="NCBI Taxonomy" id="37682"/>
    <lineage>
        <taxon>Eukaryota</taxon>
        <taxon>Viridiplantae</taxon>
        <taxon>Streptophyta</taxon>
        <taxon>Embryophyta</taxon>
        <taxon>Tracheophyta</taxon>
        <taxon>Spermatophyta</taxon>
        <taxon>Magnoliopsida</taxon>
        <taxon>Liliopsida</taxon>
        <taxon>Poales</taxon>
        <taxon>Poaceae</taxon>
        <taxon>BOP clade</taxon>
        <taxon>Pooideae</taxon>
        <taxon>Triticodae</taxon>
        <taxon>Triticeae</taxon>
        <taxon>Triticinae</taxon>
        <taxon>Aegilops</taxon>
    </lineage>
</organism>
<reference evidence="1" key="1">
    <citation type="submission" date="2015-06" db="UniProtKB">
        <authorList>
            <consortium name="EnsemblPlants"/>
        </authorList>
    </citation>
    <scope>IDENTIFICATION</scope>
</reference>
<dbReference type="EnsemblPlants" id="EMT32005">
    <property type="protein sequence ID" value="EMT32005"/>
    <property type="gene ID" value="F775_42604"/>
</dbReference>